<name>A0A6A6REK9_9PEZI</name>
<keyword evidence="2 4" id="KW-0547">Nucleotide-binding</keyword>
<dbReference type="InterPro" id="IPR003593">
    <property type="entry name" value="AAA+_ATPase"/>
</dbReference>
<dbReference type="PROSITE" id="PS00674">
    <property type="entry name" value="AAA"/>
    <property type="match status" value="1"/>
</dbReference>
<dbReference type="SMART" id="SM00382">
    <property type="entry name" value="AAA"/>
    <property type="match status" value="1"/>
</dbReference>
<dbReference type="InterPro" id="IPR057495">
    <property type="entry name" value="AAA_lid_BCS1"/>
</dbReference>
<sequence length="244" mass="27179">DPILKPDRPLDTIDMDETLKAALVEDLHGYLHPTARRSYGRRGIPYRRGYLFHGPPGTGKTSMCFALAGHFKLELYTLSGQGLGDTELDQLFAALPPKCIVLLEDIDSAGITREHNNESGTEQSHYQDNTARVTLSGLLNAIDGTTSQEGRVLIMTTNTPEKLDKALIRPGRIDQTVYFGPVTKKSAEDIFMRMFSRDRNGDEEHAIWKMAVEFSEKFPEGQITPAEVQGFLVNTKNPQKSLAE</sequence>
<dbReference type="GO" id="GO:0016887">
    <property type="term" value="F:ATP hydrolysis activity"/>
    <property type="evidence" value="ECO:0007669"/>
    <property type="project" value="InterPro"/>
</dbReference>
<feature type="non-terminal residue" evidence="6">
    <location>
        <position position="244"/>
    </location>
</feature>
<keyword evidence="6" id="KW-0378">Hydrolase</keyword>
<dbReference type="InterPro" id="IPR050747">
    <property type="entry name" value="Mitochondrial_chaperone_BCS1"/>
</dbReference>
<evidence type="ECO:0000313" key="7">
    <source>
        <dbReference type="Proteomes" id="UP000799750"/>
    </source>
</evidence>
<reference evidence="6" key="1">
    <citation type="journal article" date="2020" name="Stud. Mycol.">
        <title>101 Dothideomycetes genomes: a test case for predicting lifestyles and emergence of pathogens.</title>
        <authorList>
            <person name="Haridas S."/>
            <person name="Albert R."/>
            <person name="Binder M."/>
            <person name="Bloem J."/>
            <person name="Labutti K."/>
            <person name="Salamov A."/>
            <person name="Andreopoulos B."/>
            <person name="Baker S."/>
            <person name="Barry K."/>
            <person name="Bills G."/>
            <person name="Bluhm B."/>
            <person name="Cannon C."/>
            <person name="Castanera R."/>
            <person name="Culley D."/>
            <person name="Daum C."/>
            <person name="Ezra D."/>
            <person name="Gonzalez J."/>
            <person name="Henrissat B."/>
            <person name="Kuo A."/>
            <person name="Liang C."/>
            <person name="Lipzen A."/>
            <person name="Lutzoni F."/>
            <person name="Magnuson J."/>
            <person name="Mondo S."/>
            <person name="Nolan M."/>
            <person name="Ohm R."/>
            <person name="Pangilinan J."/>
            <person name="Park H.-J."/>
            <person name="Ramirez L."/>
            <person name="Alfaro M."/>
            <person name="Sun H."/>
            <person name="Tritt A."/>
            <person name="Yoshinaga Y."/>
            <person name="Zwiers L.-H."/>
            <person name="Turgeon B."/>
            <person name="Goodwin S."/>
            <person name="Spatafora J."/>
            <person name="Crous P."/>
            <person name="Grigoriev I."/>
        </authorList>
    </citation>
    <scope>NUCLEOTIDE SEQUENCE</scope>
    <source>
        <strain evidence="6">CBS 269.34</strain>
    </source>
</reference>
<protein>
    <submittedName>
        <fullName evidence="6">P-loop containing nucleoside triphosphate hydrolase protein</fullName>
    </submittedName>
</protein>
<evidence type="ECO:0000259" key="5">
    <source>
        <dbReference type="SMART" id="SM00382"/>
    </source>
</evidence>
<organism evidence="6 7">
    <name type="scientific">Lophium mytilinum</name>
    <dbReference type="NCBI Taxonomy" id="390894"/>
    <lineage>
        <taxon>Eukaryota</taxon>
        <taxon>Fungi</taxon>
        <taxon>Dikarya</taxon>
        <taxon>Ascomycota</taxon>
        <taxon>Pezizomycotina</taxon>
        <taxon>Dothideomycetes</taxon>
        <taxon>Pleosporomycetidae</taxon>
        <taxon>Mytilinidiales</taxon>
        <taxon>Mytilinidiaceae</taxon>
        <taxon>Lophium</taxon>
    </lineage>
</organism>
<evidence type="ECO:0000256" key="1">
    <source>
        <dbReference type="ARBA" id="ARBA00007448"/>
    </source>
</evidence>
<feature type="domain" description="AAA+ ATPase" evidence="5">
    <location>
        <begin position="46"/>
        <end position="183"/>
    </location>
</feature>
<keyword evidence="7" id="KW-1185">Reference proteome</keyword>
<dbReference type="SUPFAM" id="SSF52540">
    <property type="entry name" value="P-loop containing nucleoside triphosphate hydrolases"/>
    <property type="match status" value="1"/>
</dbReference>
<comment type="similarity">
    <text evidence="1">Belongs to the AAA ATPase family. BCS1 subfamily.</text>
</comment>
<dbReference type="OrthoDB" id="10251412at2759"/>
<evidence type="ECO:0000256" key="4">
    <source>
        <dbReference type="RuleBase" id="RU003651"/>
    </source>
</evidence>
<dbReference type="InterPro" id="IPR003960">
    <property type="entry name" value="ATPase_AAA_CS"/>
</dbReference>
<dbReference type="AlphaFoldDB" id="A0A6A6REK9"/>
<dbReference type="Pfam" id="PF00004">
    <property type="entry name" value="AAA"/>
    <property type="match status" value="1"/>
</dbReference>
<dbReference type="PANTHER" id="PTHR23070">
    <property type="entry name" value="BCS1 AAA-TYPE ATPASE"/>
    <property type="match status" value="1"/>
</dbReference>
<dbReference type="Proteomes" id="UP000799750">
    <property type="component" value="Unassembled WGS sequence"/>
</dbReference>
<keyword evidence="3 4" id="KW-0067">ATP-binding</keyword>
<dbReference type="Pfam" id="PF25426">
    <property type="entry name" value="AAA_lid_BCS1"/>
    <property type="match status" value="1"/>
</dbReference>
<dbReference type="InterPro" id="IPR027417">
    <property type="entry name" value="P-loop_NTPase"/>
</dbReference>
<gene>
    <name evidence="6" type="ORF">BU16DRAFT_424971</name>
</gene>
<dbReference type="EMBL" id="MU004181">
    <property type="protein sequence ID" value="KAF2503119.1"/>
    <property type="molecule type" value="Genomic_DNA"/>
</dbReference>
<proteinExistence type="inferred from homology"/>
<evidence type="ECO:0000256" key="3">
    <source>
        <dbReference type="ARBA" id="ARBA00022840"/>
    </source>
</evidence>
<dbReference type="GO" id="GO:0005524">
    <property type="term" value="F:ATP binding"/>
    <property type="evidence" value="ECO:0007669"/>
    <property type="project" value="UniProtKB-KW"/>
</dbReference>
<accession>A0A6A6REK9</accession>
<evidence type="ECO:0000313" key="6">
    <source>
        <dbReference type="EMBL" id="KAF2503119.1"/>
    </source>
</evidence>
<evidence type="ECO:0000256" key="2">
    <source>
        <dbReference type="ARBA" id="ARBA00022741"/>
    </source>
</evidence>
<feature type="non-terminal residue" evidence="6">
    <location>
        <position position="1"/>
    </location>
</feature>
<dbReference type="InterPro" id="IPR003959">
    <property type="entry name" value="ATPase_AAA_core"/>
</dbReference>
<dbReference type="Gene3D" id="3.40.50.300">
    <property type="entry name" value="P-loop containing nucleotide triphosphate hydrolases"/>
    <property type="match status" value="1"/>
</dbReference>